<reference evidence="3 4" key="1">
    <citation type="submission" date="2024-04" db="EMBL/GenBank/DDBJ databases">
        <title>Tritrichomonas musculus Genome.</title>
        <authorList>
            <person name="Alves-Ferreira E."/>
            <person name="Grigg M."/>
            <person name="Lorenzi H."/>
            <person name="Galac M."/>
        </authorList>
    </citation>
    <scope>NUCLEOTIDE SEQUENCE [LARGE SCALE GENOMIC DNA]</scope>
    <source>
        <strain evidence="3 4">EAF2021</strain>
    </source>
</reference>
<evidence type="ECO:0000256" key="1">
    <source>
        <dbReference type="SAM" id="Coils"/>
    </source>
</evidence>
<feature type="coiled-coil region" evidence="1">
    <location>
        <begin position="271"/>
        <end position="304"/>
    </location>
</feature>
<dbReference type="Proteomes" id="UP001470230">
    <property type="component" value="Unassembled WGS sequence"/>
</dbReference>
<keyword evidence="4" id="KW-1185">Reference proteome</keyword>
<feature type="coiled-coil region" evidence="1">
    <location>
        <begin position="481"/>
        <end position="515"/>
    </location>
</feature>
<feature type="compositionally biased region" description="Low complexity" evidence="2">
    <location>
        <begin position="576"/>
        <end position="597"/>
    </location>
</feature>
<evidence type="ECO:0000256" key="2">
    <source>
        <dbReference type="SAM" id="MobiDB-lite"/>
    </source>
</evidence>
<evidence type="ECO:0000313" key="3">
    <source>
        <dbReference type="EMBL" id="KAK8886210.1"/>
    </source>
</evidence>
<name>A0ABR2K535_9EUKA</name>
<keyword evidence="1" id="KW-0175">Coiled coil</keyword>
<feature type="region of interest" description="Disordered" evidence="2">
    <location>
        <begin position="576"/>
        <end position="633"/>
    </location>
</feature>
<gene>
    <name evidence="3" type="ORF">M9Y10_041670</name>
</gene>
<sequence>MKKLEKSSSPKISKNITNNIANLTSQFQQRSSRSRSQVSLENFEEDSKVVTFTEPESVEAIKRLGFSFSDFYYRSPLYFKRPGCDPSVTQLLYSKSEARRQEIIKEARAMREKVVEEFEKRRATLELKKLANQDLENSQDMQSMGLNSGIENIKARGVEMDLNSSIVRTRLKEVENEKKQLDEITRNRILDLKKLVVSQLRELFVIQKKKDAVERTNARMEKACKMKSEMILEAQKRANTLPSLGSPQLDPFNLQGSKNKNNQNSIDPHKAEIMERHIANALKRRKEEEEARLLKNKLLNEKRQDAYKRSIEITQQQKEKHLQKTVEEEEKFKKWQTTTHQSYLSTLQKKAEDRANHNRSVIANSIRIESDRIQREMNKIESSEKRSLSACQTYETELQQKLTAIRKRVDDRYQKCQDEQERNREKRELYRKKLDDDDCALKKRIDDMSKEITLKYVSRSFDRDVRVNKVHNKQAARDHMINVKYKEMQEAQIRSNELREEKLKFNAQKDNENRKFMSLKESVMNEFHRMDGPCDNLGLKRIQIILGIDDKEMQELINLAQEASNIENNQLMRSNVNKNNESSSRSSQPSLIKSQSPQGQKQVIRGMRPLIQQPSTSSSYNMRPKTPLVNLKK</sequence>
<organism evidence="3 4">
    <name type="scientific">Tritrichomonas musculus</name>
    <dbReference type="NCBI Taxonomy" id="1915356"/>
    <lineage>
        <taxon>Eukaryota</taxon>
        <taxon>Metamonada</taxon>
        <taxon>Parabasalia</taxon>
        <taxon>Tritrichomonadida</taxon>
        <taxon>Tritrichomonadidae</taxon>
        <taxon>Tritrichomonas</taxon>
    </lineage>
</organism>
<feature type="compositionally biased region" description="Polar residues" evidence="2">
    <location>
        <begin position="612"/>
        <end position="621"/>
    </location>
</feature>
<comment type="caution">
    <text evidence="3">The sequence shown here is derived from an EMBL/GenBank/DDBJ whole genome shotgun (WGS) entry which is preliminary data.</text>
</comment>
<proteinExistence type="predicted"/>
<protein>
    <submittedName>
        <fullName evidence="3">Uncharacterized protein</fullName>
    </submittedName>
</protein>
<accession>A0ABR2K535</accession>
<evidence type="ECO:0000313" key="4">
    <source>
        <dbReference type="Proteomes" id="UP001470230"/>
    </source>
</evidence>
<dbReference type="EMBL" id="JAPFFF010000007">
    <property type="protein sequence ID" value="KAK8886210.1"/>
    <property type="molecule type" value="Genomic_DNA"/>
</dbReference>